<dbReference type="SUPFAM" id="SSF102114">
    <property type="entry name" value="Radical SAM enzymes"/>
    <property type="match status" value="1"/>
</dbReference>
<dbReference type="InterPro" id="IPR058240">
    <property type="entry name" value="rSAM_sf"/>
</dbReference>
<keyword evidence="1" id="KW-0949">S-adenosyl-L-methionine</keyword>
<accession>A0A1F6FZD1</accession>
<reference evidence="6 7" key="1">
    <citation type="journal article" date="2016" name="Nat. Commun.">
        <title>Thousands of microbial genomes shed light on interconnected biogeochemical processes in an aquifer system.</title>
        <authorList>
            <person name="Anantharaman K."/>
            <person name="Brown C.T."/>
            <person name="Hug L.A."/>
            <person name="Sharon I."/>
            <person name="Castelle C.J."/>
            <person name="Probst A.J."/>
            <person name="Thomas B.C."/>
            <person name="Singh A."/>
            <person name="Wilkins M.J."/>
            <person name="Karaoz U."/>
            <person name="Brodie E.L."/>
            <person name="Williams K.H."/>
            <person name="Hubbard S.S."/>
            <person name="Banfield J.F."/>
        </authorList>
    </citation>
    <scope>NUCLEOTIDE SEQUENCE [LARGE SCALE GENOMIC DNA]</scope>
</reference>
<organism evidence="6 7">
    <name type="scientific">Candidatus Kuenenbacteria bacterium RIFCSPLOWO2_02_FULL_42_16</name>
    <dbReference type="NCBI Taxonomy" id="1798564"/>
    <lineage>
        <taxon>Bacteria</taxon>
        <taxon>Candidatus Kueneniibacteriota</taxon>
    </lineage>
</organism>
<dbReference type="STRING" id="1798564.A3H55_01520"/>
<proteinExistence type="predicted"/>
<dbReference type="InterPro" id="IPR007197">
    <property type="entry name" value="rSAM"/>
</dbReference>
<feature type="domain" description="Radical SAM core" evidence="5">
    <location>
        <begin position="39"/>
        <end position="274"/>
    </location>
</feature>
<dbReference type="SFLD" id="SFLDS00029">
    <property type="entry name" value="Radical_SAM"/>
    <property type="match status" value="1"/>
</dbReference>
<gene>
    <name evidence="6" type="ORF">A3H55_01520</name>
</gene>
<dbReference type="Gene3D" id="3.20.20.70">
    <property type="entry name" value="Aldolase class I"/>
    <property type="match status" value="1"/>
</dbReference>
<protein>
    <recommendedName>
        <fullName evidence="5">Radical SAM core domain-containing protein</fullName>
    </recommendedName>
</protein>
<sequence>MLAHYKKNSSPFDTSKLFFHEDILERIRNLIKGDYFEPKDIPFPICVEVDLVSGCNQGCRWCQFKSWRKKNVFIAAEFLKSIFKDLRFGGTKAIELVGGGEPTLHPKIKEIVKSATKSGLEIGLITNGLLLPRIFSIANKLKYIRISLDAATSETYQRTHYYFKNQAKEKKTQIIEPFLLIKENIKQLTKLIDRQKIGIAFLVTPWNYQEIESATKLAKELGAGYIVFRPANLRKGRHLKGCWEVIEKSLGAAQKYTNRNFRVFRSTASRWNLARFKKIGKSRFVGPCFGSLLFGVIEANGNIPFCNIFRDNKKYRLGNIYDSQGSFKSVWQSVRHKRLLERHNIERCGTICKAKDYLLAIKQQKKNSLIKNKDKCDLAHVNFV</sequence>
<evidence type="ECO:0000313" key="6">
    <source>
        <dbReference type="EMBL" id="OGG91225.1"/>
    </source>
</evidence>
<name>A0A1F6FZD1_9BACT</name>
<evidence type="ECO:0000313" key="7">
    <source>
        <dbReference type="Proteomes" id="UP000177998"/>
    </source>
</evidence>
<evidence type="ECO:0000256" key="4">
    <source>
        <dbReference type="ARBA" id="ARBA00023014"/>
    </source>
</evidence>
<dbReference type="Proteomes" id="UP000177998">
    <property type="component" value="Unassembled WGS sequence"/>
</dbReference>
<dbReference type="InterPro" id="IPR050377">
    <property type="entry name" value="Radical_SAM_PqqE_MftC-like"/>
</dbReference>
<keyword evidence="2" id="KW-0479">Metal-binding</keyword>
<dbReference type="InterPro" id="IPR013785">
    <property type="entry name" value="Aldolase_TIM"/>
</dbReference>
<dbReference type="GO" id="GO:0046872">
    <property type="term" value="F:metal ion binding"/>
    <property type="evidence" value="ECO:0007669"/>
    <property type="project" value="UniProtKB-KW"/>
</dbReference>
<evidence type="ECO:0000259" key="5">
    <source>
        <dbReference type="PROSITE" id="PS51918"/>
    </source>
</evidence>
<dbReference type="PANTHER" id="PTHR11228">
    <property type="entry name" value="RADICAL SAM DOMAIN PROTEIN"/>
    <property type="match status" value="1"/>
</dbReference>
<keyword evidence="4" id="KW-0411">Iron-sulfur</keyword>
<dbReference type="AlphaFoldDB" id="A0A1F6FZD1"/>
<dbReference type="Pfam" id="PF04055">
    <property type="entry name" value="Radical_SAM"/>
    <property type="match status" value="1"/>
</dbReference>
<evidence type="ECO:0000256" key="1">
    <source>
        <dbReference type="ARBA" id="ARBA00022691"/>
    </source>
</evidence>
<evidence type="ECO:0000256" key="2">
    <source>
        <dbReference type="ARBA" id="ARBA00022723"/>
    </source>
</evidence>
<dbReference type="PROSITE" id="PS51918">
    <property type="entry name" value="RADICAL_SAM"/>
    <property type="match status" value="1"/>
</dbReference>
<dbReference type="SFLD" id="SFLDG01067">
    <property type="entry name" value="SPASM/twitch_domain_containing"/>
    <property type="match status" value="1"/>
</dbReference>
<evidence type="ECO:0000256" key="3">
    <source>
        <dbReference type="ARBA" id="ARBA00023004"/>
    </source>
</evidence>
<dbReference type="GO" id="GO:0003824">
    <property type="term" value="F:catalytic activity"/>
    <property type="evidence" value="ECO:0007669"/>
    <property type="project" value="InterPro"/>
</dbReference>
<dbReference type="EMBL" id="MFMZ01000016">
    <property type="protein sequence ID" value="OGG91225.1"/>
    <property type="molecule type" value="Genomic_DNA"/>
</dbReference>
<dbReference type="PANTHER" id="PTHR11228:SF7">
    <property type="entry name" value="PQQA PEPTIDE CYCLASE"/>
    <property type="match status" value="1"/>
</dbReference>
<comment type="caution">
    <text evidence="6">The sequence shown here is derived from an EMBL/GenBank/DDBJ whole genome shotgun (WGS) entry which is preliminary data.</text>
</comment>
<dbReference type="GO" id="GO:0051536">
    <property type="term" value="F:iron-sulfur cluster binding"/>
    <property type="evidence" value="ECO:0007669"/>
    <property type="project" value="UniProtKB-KW"/>
</dbReference>
<dbReference type="CDD" id="cd01335">
    <property type="entry name" value="Radical_SAM"/>
    <property type="match status" value="1"/>
</dbReference>
<keyword evidence="3" id="KW-0408">Iron</keyword>